<dbReference type="AlphaFoldDB" id="A0A8S1TMM4"/>
<keyword evidence="1" id="KW-1133">Transmembrane helix</keyword>
<dbReference type="Proteomes" id="UP000683925">
    <property type="component" value="Unassembled WGS sequence"/>
</dbReference>
<protein>
    <recommendedName>
        <fullName evidence="4">Transmembrane protein</fullName>
    </recommendedName>
</protein>
<name>A0A8S1TMM4_PAROT</name>
<accession>A0A8S1TMM4</accession>
<evidence type="ECO:0000256" key="1">
    <source>
        <dbReference type="SAM" id="Phobius"/>
    </source>
</evidence>
<dbReference type="OrthoDB" id="306336at2759"/>
<keyword evidence="1" id="KW-0812">Transmembrane</keyword>
<evidence type="ECO:0000313" key="3">
    <source>
        <dbReference type="Proteomes" id="UP000683925"/>
    </source>
</evidence>
<sequence>MQKESEEEHQLQNQIPVEEAPQSNSKTKFNLTCSILIIFNLVIGFYFVKYSRNEYNDVCFYLGGFSYYHGIILILLGLYILLVICPCGCYPCINKEYSSNMFGVIVSVEFTQQAIFLTALTIVYFYQEPCGSLVKFVLIYLIINLSLVFFSISLILWIAFHSDEFNIIKTLTE</sequence>
<evidence type="ECO:0008006" key="4">
    <source>
        <dbReference type="Google" id="ProtNLM"/>
    </source>
</evidence>
<evidence type="ECO:0000313" key="2">
    <source>
        <dbReference type="EMBL" id="CAD8153058.1"/>
    </source>
</evidence>
<dbReference type="EMBL" id="CAJJDP010000027">
    <property type="protein sequence ID" value="CAD8153058.1"/>
    <property type="molecule type" value="Genomic_DNA"/>
</dbReference>
<proteinExistence type="predicted"/>
<comment type="caution">
    <text evidence="2">The sequence shown here is derived from an EMBL/GenBank/DDBJ whole genome shotgun (WGS) entry which is preliminary data.</text>
</comment>
<feature type="transmembrane region" description="Helical" evidence="1">
    <location>
        <begin position="138"/>
        <end position="160"/>
    </location>
</feature>
<keyword evidence="3" id="KW-1185">Reference proteome</keyword>
<reference evidence="2" key="1">
    <citation type="submission" date="2021-01" db="EMBL/GenBank/DDBJ databases">
        <authorList>
            <consortium name="Genoscope - CEA"/>
            <person name="William W."/>
        </authorList>
    </citation>
    <scope>NUCLEOTIDE SEQUENCE</scope>
</reference>
<keyword evidence="1" id="KW-0472">Membrane</keyword>
<feature type="transmembrane region" description="Helical" evidence="1">
    <location>
        <begin position="67"/>
        <end position="90"/>
    </location>
</feature>
<gene>
    <name evidence="2" type="ORF">POCTA_138.1.T0270191</name>
</gene>
<dbReference type="OMA" id="CINKEYS"/>
<organism evidence="2 3">
    <name type="scientific">Paramecium octaurelia</name>
    <dbReference type="NCBI Taxonomy" id="43137"/>
    <lineage>
        <taxon>Eukaryota</taxon>
        <taxon>Sar</taxon>
        <taxon>Alveolata</taxon>
        <taxon>Ciliophora</taxon>
        <taxon>Intramacronucleata</taxon>
        <taxon>Oligohymenophorea</taxon>
        <taxon>Peniculida</taxon>
        <taxon>Parameciidae</taxon>
        <taxon>Paramecium</taxon>
    </lineage>
</organism>
<feature type="transmembrane region" description="Helical" evidence="1">
    <location>
        <begin position="102"/>
        <end position="126"/>
    </location>
</feature>
<feature type="transmembrane region" description="Helical" evidence="1">
    <location>
        <begin position="29"/>
        <end position="47"/>
    </location>
</feature>